<dbReference type="KEGG" id="dfa:DFA_12129"/>
<dbReference type="InterPro" id="IPR032675">
    <property type="entry name" value="LRR_dom_sf"/>
</dbReference>
<sequence length="619" mass="72238">MQSILQQIVENQYIEGLAYILGPETLVIQYSILFLFICLFSIGRLWCDYIAIQIEEESIREYHQSKVILLKRIGSIDLENRKDSSSTCVFLSKYIQSIIIGKLIDRIDNHGRDERSRLMYSRGEPTGSNKFVGHHELINIAMVSKWWLKVTRQSTPNLKIKGPLKESCLSFFNPDTVSALKWNVIKWYDTGDYSKCDYNQFDYTKLPQLLQQLKSINIATHNIEESTLETVEKVVNAFPHISPNIHILIRSSESKLVWPKNINIMKSIKPTITITLEGEFEWQYEDDDSFMEDFYQMIDDLDPSHLNLFWNSYIDYSLLLQHLTPTIKHLNFPNDSYYGETIKLSQLKHYVAKPYQLESLNTCILFDMNQDEIVINEDGNNEDDGDDDDVINQDGNIEDGEDDINDNDGFIGDDAFGNRSKHWKDFCFNLCHNKSLKRLKLKDKDPKQEFFHYERWARKKGMEIESKSLTLDRLASSFIPIWDKNNKIELVGLTSLPQIISPLFFTTLVNNQTITTLMLTHYTLRQEYIPSFSQLLVINTTIKRVCIRNNHLESSKELEMAFKQNKSIIDLDITGNHFGNTFFSALLESDTIQYLVIDREMKDLNHPYFNQSKSLIQFF</sequence>
<dbReference type="GeneID" id="14865920"/>
<organism evidence="1 2">
    <name type="scientific">Cavenderia fasciculata</name>
    <name type="common">Slime mold</name>
    <name type="synonym">Dictyostelium fasciculatum</name>
    <dbReference type="NCBI Taxonomy" id="261658"/>
    <lineage>
        <taxon>Eukaryota</taxon>
        <taxon>Amoebozoa</taxon>
        <taxon>Evosea</taxon>
        <taxon>Eumycetozoa</taxon>
        <taxon>Dictyostelia</taxon>
        <taxon>Acytosteliales</taxon>
        <taxon>Cavenderiaceae</taxon>
        <taxon>Cavenderia</taxon>
    </lineage>
</organism>
<dbReference type="EMBL" id="GL883029">
    <property type="protein sequence ID" value="EGG14358.1"/>
    <property type="molecule type" value="Genomic_DNA"/>
</dbReference>
<protein>
    <recommendedName>
        <fullName evidence="3">Leucine-rich repeat-containing protein</fullName>
    </recommendedName>
</protein>
<dbReference type="Proteomes" id="UP000007797">
    <property type="component" value="Unassembled WGS sequence"/>
</dbReference>
<gene>
    <name evidence="1" type="ORF">DFA_12129</name>
</gene>
<accession>F4QC77</accession>
<name>F4QC77_CACFS</name>
<keyword evidence="2" id="KW-1185">Reference proteome</keyword>
<dbReference type="Gene3D" id="3.80.10.10">
    <property type="entry name" value="Ribonuclease Inhibitor"/>
    <property type="match status" value="1"/>
</dbReference>
<dbReference type="PANTHER" id="PTHR32423">
    <property type="entry name" value="SAP DOMAIN-CONTAINING PROTEIN-RELATED"/>
    <property type="match status" value="1"/>
</dbReference>
<proteinExistence type="predicted"/>
<dbReference type="SUPFAM" id="SSF52047">
    <property type="entry name" value="RNI-like"/>
    <property type="match status" value="1"/>
</dbReference>
<evidence type="ECO:0000313" key="2">
    <source>
        <dbReference type="Proteomes" id="UP000007797"/>
    </source>
</evidence>
<evidence type="ECO:0008006" key="3">
    <source>
        <dbReference type="Google" id="ProtNLM"/>
    </source>
</evidence>
<evidence type="ECO:0000313" key="1">
    <source>
        <dbReference type="EMBL" id="EGG14358.1"/>
    </source>
</evidence>
<dbReference type="RefSeq" id="XP_004351080.1">
    <property type="nucleotide sequence ID" value="XM_004351028.1"/>
</dbReference>
<reference evidence="2" key="1">
    <citation type="journal article" date="2011" name="Genome Res.">
        <title>Phylogeny-wide analysis of social amoeba genomes highlights ancient origins for complex intercellular communication.</title>
        <authorList>
            <person name="Heidel A.J."/>
            <person name="Lawal H.M."/>
            <person name="Felder M."/>
            <person name="Schilde C."/>
            <person name="Helps N.R."/>
            <person name="Tunggal B."/>
            <person name="Rivero F."/>
            <person name="John U."/>
            <person name="Schleicher M."/>
            <person name="Eichinger L."/>
            <person name="Platzer M."/>
            <person name="Noegel A.A."/>
            <person name="Schaap P."/>
            <person name="Gloeckner G."/>
        </authorList>
    </citation>
    <scope>NUCLEOTIDE SEQUENCE [LARGE SCALE GENOMIC DNA]</scope>
    <source>
        <strain evidence="2">SH3</strain>
    </source>
</reference>
<dbReference type="AlphaFoldDB" id="F4QC77"/>